<protein>
    <submittedName>
        <fullName evidence="1">Uncharacterized protein</fullName>
    </submittedName>
</protein>
<dbReference type="eggNOG" id="ENOG502ZP3A">
    <property type="taxonomic scope" value="Bacteria"/>
</dbReference>
<comment type="caution">
    <text evidence="1">The sequence shown here is derived from an EMBL/GenBank/DDBJ whole genome shotgun (WGS) entry which is preliminary data.</text>
</comment>
<dbReference type="RefSeq" id="WP_039322593.1">
    <property type="nucleotide sequence ID" value="NZ_JQHM01000001.1"/>
</dbReference>
<evidence type="ECO:0000313" key="1">
    <source>
        <dbReference type="EMBL" id="KFX07288.1"/>
    </source>
</evidence>
<proteinExistence type="predicted"/>
<dbReference type="EMBL" id="JQHM01000001">
    <property type="protein sequence ID" value="KFX07288.1"/>
    <property type="molecule type" value="Genomic_DNA"/>
</dbReference>
<name>A0A093UGB4_9GAMM</name>
<reference evidence="1 2" key="1">
    <citation type="submission" date="2014-08" db="EMBL/GenBank/DDBJ databases">
        <title>Genome sequences of NCPPB Pectobacterium isolates.</title>
        <authorList>
            <person name="Glover R.H."/>
            <person name="Sapp M."/>
            <person name="Elphinstone J."/>
        </authorList>
    </citation>
    <scope>NUCLEOTIDE SEQUENCE [LARGE SCALE GENOMIC DNA]</scope>
    <source>
        <strain evidence="1 2">NCPPB 2795</strain>
    </source>
</reference>
<evidence type="ECO:0000313" key="2">
    <source>
        <dbReference type="Proteomes" id="UP000032874"/>
    </source>
</evidence>
<sequence>MATIDITTMRGMMPRIVEHLLPESNATVAESCHFRHGVITPMLDDTDQGKTFTVKPRTIFHYRDNFWFTWNKIVDAIRSPVANDDYGRVYYTDDEFPKVTSAQIATGGNGNYPSAFFRLGVPVPANPIVIGTITPPADVEEDDPTDDETRFYTETYVTAYGEEGPPGPASDELTIAYSGSSVTLQLQPPGQQNNNVTKRRIYRSATSSQAADFLLVAELDIAVGVFVDDLSNAQLSASLETYDYYMPPDGMIGLCMMSNGIAAGFKGNQVMFSEAYLPYAWKDSNKQTTQDDVVAIAPVGTTLIVGTKGIPYIFSGITPSNITSTHSLVALSCVSRHSMVTMDGFALYASPNGLVSISADGAATLATANIIEAKQWRKDFNPTTLRAWRVENEYLALYDTDNGVAGFIFDPASMDIRYITASFDTAYNDPAGDTLYIVKGRQLHTFNDGAFNLNMRWRSKQYLAPTNTAFSCLRVMSNALAHVGVILHVDGRSALHLPPGSLREPLIKLPAIRGKRWQIEVYGSMQVDRITLATSMQEMTA</sequence>
<dbReference type="Proteomes" id="UP000032874">
    <property type="component" value="Unassembled WGS sequence"/>
</dbReference>
<accession>A0A093UGB4</accession>
<gene>
    <name evidence="1" type="ORF">KP22_04150</name>
</gene>
<dbReference type="AlphaFoldDB" id="A0A093UGB4"/>
<organism evidence="1 2">
    <name type="scientific">Pectobacterium betavasculorum</name>
    <dbReference type="NCBI Taxonomy" id="55207"/>
    <lineage>
        <taxon>Bacteria</taxon>
        <taxon>Pseudomonadati</taxon>
        <taxon>Pseudomonadota</taxon>
        <taxon>Gammaproteobacteria</taxon>
        <taxon>Enterobacterales</taxon>
        <taxon>Pectobacteriaceae</taxon>
        <taxon>Pectobacterium</taxon>
    </lineage>
</organism>